<dbReference type="RefSeq" id="WP_308454914.1">
    <property type="nucleotide sequence ID" value="NZ_JAJEQR010000071.1"/>
</dbReference>
<evidence type="ECO:0000256" key="7">
    <source>
        <dbReference type="ARBA" id="ARBA00048467"/>
    </source>
</evidence>
<evidence type="ECO:0000256" key="9">
    <source>
        <dbReference type="PIRNR" id="PIRNR000723"/>
    </source>
</evidence>
<evidence type="ECO:0000256" key="5">
    <source>
        <dbReference type="ARBA" id="ARBA00022679"/>
    </source>
</evidence>
<dbReference type="GO" id="GO:0019546">
    <property type="term" value="P:L-arginine deiminase pathway"/>
    <property type="evidence" value="ECO:0007669"/>
    <property type="project" value="TreeGrafter"/>
</dbReference>
<dbReference type="InterPro" id="IPR036393">
    <property type="entry name" value="AceGlu_kinase-like_sf"/>
</dbReference>
<dbReference type="NCBIfam" id="NF009007">
    <property type="entry name" value="PRK12352.1"/>
    <property type="match status" value="1"/>
</dbReference>
<dbReference type="Pfam" id="PF00696">
    <property type="entry name" value="AA_kinase"/>
    <property type="match status" value="1"/>
</dbReference>
<dbReference type="GO" id="GO:0005829">
    <property type="term" value="C:cytosol"/>
    <property type="evidence" value="ECO:0007669"/>
    <property type="project" value="TreeGrafter"/>
</dbReference>
<dbReference type="AlphaFoldDB" id="A0AAE3EEG0"/>
<keyword evidence="4" id="KW-0056">Arginine metabolism</keyword>
<dbReference type="PANTHER" id="PTHR30409:SF1">
    <property type="entry name" value="CARBAMATE KINASE-RELATED"/>
    <property type="match status" value="1"/>
</dbReference>
<dbReference type="CDD" id="cd04235">
    <property type="entry name" value="AAK_CK"/>
    <property type="match status" value="1"/>
</dbReference>
<comment type="caution">
    <text evidence="11">The sequence shown here is derived from an EMBL/GenBank/DDBJ whole genome shotgun (WGS) entry which is preliminary data.</text>
</comment>
<dbReference type="PANTHER" id="PTHR30409">
    <property type="entry name" value="CARBAMATE KINASE"/>
    <property type="match status" value="1"/>
</dbReference>
<dbReference type="FunFam" id="3.40.1160.10:FF:000007">
    <property type="entry name" value="Carbamate kinase"/>
    <property type="match status" value="1"/>
</dbReference>
<dbReference type="NCBIfam" id="TIGR00746">
    <property type="entry name" value="arcC"/>
    <property type="match status" value="1"/>
</dbReference>
<dbReference type="PIRSF" id="PIRSF000723">
    <property type="entry name" value="Carbamate_kin"/>
    <property type="match status" value="1"/>
</dbReference>
<evidence type="ECO:0000259" key="10">
    <source>
        <dbReference type="Pfam" id="PF00696"/>
    </source>
</evidence>
<comment type="similarity">
    <text evidence="2 9">Belongs to the carbamate kinase family.</text>
</comment>
<name>A0AAE3EEG0_9FIRM</name>
<evidence type="ECO:0000256" key="4">
    <source>
        <dbReference type="ARBA" id="ARBA00022503"/>
    </source>
</evidence>
<organism evidence="11 12">
    <name type="scientific">Hominifimenecus microfluidus</name>
    <dbReference type="NCBI Taxonomy" id="2885348"/>
    <lineage>
        <taxon>Bacteria</taxon>
        <taxon>Bacillati</taxon>
        <taxon>Bacillota</taxon>
        <taxon>Clostridia</taxon>
        <taxon>Lachnospirales</taxon>
        <taxon>Lachnospiraceae</taxon>
        <taxon>Hominifimenecus</taxon>
    </lineage>
</organism>
<dbReference type="InterPro" id="IPR003964">
    <property type="entry name" value="Carb_kinase"/>
</dbReference>
<proteinExistence type="inferred from homology"/>
<sequence>MLSCESKTSDQSAHKPVKVVVALGGNALEEKGKESTAENQRNTVSRTCRLLAKLSAAGYEIAIVHGNGPQVGRILLASETAHNVTPAMPFDVCGAMSQGYIGYHIQQAMREALQQEGRSNIPVVSLVTQVLVDPDDPAFQRPEKPIGIFYTKEEAEVLKKEKGYTMREDAGRGWRRVVASPKPVEIVEFETLKRLWDSTIVILCGGGGIPVVRKADGSLQGVPAVIDKDLAAAKVAEEIGADILLILTEVDQVAVNFGRPDQQDLGSMTCEEAEIYIDEGHFAPGSMLPKVQAAVQFTRSGEGRHAVITSLAQAVDALQGTAGTRILSAE</sequence>
<evidence type="ECO:0000256" key="1">
    <source>
        <dbReference type="ARBA" id="ARBA00005118"/>
    </source>
</evidence>
<reference evidence="11" key="1">
    <citation type="submission" date="2021-10" db="EMBL/GenBank/DDBJ databases">
        <title>Anaerobic single-cell dispensing facilitates the cultivation of human gut bacteria.</title>
        <authorList>
            <person name="Afrizal A."/>
        </authorList>
    </citation>
    <scope>NUCLEOTIDE SEQUENCE</scope>
    <source>
        <strain evidence="11">CLA-AA-H215</strain>
    </source>
</reference>
<evidence type="ECO:0000256" key="8">
    <source>
        <dbReference type="NCBIfam" id="TIGR00746"/>
    </source>
</evidence>
<accession>A0AAE3EEG0</accession>
<gene>
    <name evidence="11" type="primary">arcC</name>
    <name evidence="11" type="ORF">LKD81_16140</name>
</gene>
<comment type="pathway">
    <text evidence="1">Metabolic intermediate metabolism; carbamoyl phosphate degradation; CO(2) and NH(3) from carbamoyl phosphate: step 1/1.</text>
</comment>
<evidence type="ECO:0000313" key="11">
    <source>
        <dbReference type="EMBL" id="MCC2232501.1"/>
    </source>
</evidence>
<evidence type="ECO:0000256" key="6">
    <source>
        <dbReference type="ARBA" id="ARBA00022777"/>
    </source>
</evidence>
<dbReference type="InterPro" id="IPR001048">
    <property type="entry name" value="Asp/Glu/Uridylate_kinase"/>
</dbReference>
<keyword evidence="12" id="KW-1185">Reference proteome</keyword>
<dbReference type="SUPFAM" id="SSF53633">
    <property type="entry name" value="Carbamate kinase-like"/>
    <property type="match status" value="1"/>
</dbReference>
<keyword evidence="6 9" id="KW-0418">Kinase</keyword>
<dbReference type="PRINTS" id="PR01469">
    <property type="entry name" value="CARBMTKINASE"/>
</dbReference>
<feature type="domain" description="Aspartate/glutamate/uridylate kinase" evidence="10">
    <location>
        <begin position="18"/>
        <end position="309"/>
    </location>
</feature>
<evidence type="ECO:0000256" key="3">
    <source>
        <dbReference type="ARBA" id="ARBA00013070"/>
    </source>
</evidence>
<dbReference type="GO" id="GO:0008804">
    <property type="term" value="F:carbamate kinase activity"/>
    <property type="evidence" value="ECO:0007669"/>
    <property type="project" value="UniProtKB-UniRule"/>
</dbReference>
<comment type="catalytic activity">
    <reaction evidence="7">
        <text>hydrogencarbonate + NH4(+) + ATP = carbamoyl phosphate + ADP + H2O + H(+)</text>
        <dbReference type="Rhea" id="RHEA:10152"/>
        <dbReference type="ChEBI" id="CHEBI:15377"/>
        <dbReference type="ChEBI" id="CHEBI:15378"/>
        <dbReference type="ChEBI" id="CHEBI:17544"/>
        <dbReference type="ChEBI" id="CHEBI:28938"/>
        <dbReference type="ChEBI" id="CHEBI:30616"/>
        <dbReference type="ChEBI" id="CHEBI:58228"/>
        <dbReference type="ChEBI" id="CHEBI:456216"/>
        <dbReference type="EC" id="2.7.2.2"/>
    </reaction>
</comment>
<evidence type="ECO:0000313" key="12">
    <source>
        <dbReference type="Proteomes" id="UP001198182"/>
    </source>
</evidence>
<keyword evidence="5 9" id="KW-0808">Transferase</keyword>
<dbReference type="EMBL" id="JAJEQR010000071">
    <property type="protein sequence ID" value="MCC2232501.1"/>
    <property type="molecule type" value="Genomic_DNA"/>
</dbReference>
<dbReference type="Proteomes" id="UP001198182">
    <property type="component" value="Unassembled WGS sequence"/>
</dbReference>
<dbReference type="Gene3D" id="3.40.1160.10">
    <property type="entry name" value="Acetylglutamate kinase-like"/>
    <property type="match status" value="1"/>
</dbReference>
<protein>
    <recommendedName>
        <fullName evidence="3 8">Carbamate kinase</fullName>
    </recommendedName>
</protein>
<evidence type="ECO:0000256" key="2">
    <source>
        <dbReference type="ARBA" id="ARBA00011066"/>
    </source>
</evidence>